<protein>
    <submittedName>
        <fullName evidence="1">Uncharacterized protein</fullName>
    </submittedName>
</protein>
<organism evidence="1 2">
    <name type="scientific">Bordetella phage vB_BbrM_PHB04</name>
    <dbReference type="NCBI Taxonomy" id="2029657"/>
    <lineage>
        <taxon>Viruses</taxon>
        <taxon>Duplodnaviria</taxon>
        <taxon>Heunggongvirae</taxon>
        <taxon>Uroviricota</taxon>
        <taxon>Caudoviricetes</taxon>
        <taxon>Phabquatrovirus</taxon>
        <taxon>Phabquatrovirus PHB04</taxon>
    </lineage>
</organism>
<dbReference type="RefSeq" id="YP_009792743.1">
    <property type="nucleotide sequence ID" value="NC_047861.1"/>
</dbReference>
<proteinExistence type="predicted"/>
<keyword evidence="2" id="KW-1185">Reference proteome</keyword>
<reference evidence="1 2" key="1">
    <citation type="submission" date="2017-08" db="EMBL/GenBank/DDBJ databases">
        <title>Complete genome sequence of a novel bacteriophage infecting Bordetella bronchiseptica.</title>
        <authorList>
            <person name="Chen Y."/>
            <person name="Song J."/>
            <person name="Wu B."/>
        </authorList>
    </citation>
    <scope>NUCLEOTIDE SEQUENCE [LARGE SCALE GENOMIC DNA]</scope>
</reference>
<dbReference type="GeneID" id="54982951"/>
<evidence type="ECO:0000313" key="2">
    <source>
        <dbReference type="Proteomes" id="UP000228765"/>
    </source>
</evidence>
<dbReference type="KEGG" id="vg:54982951"/>
<dbReference type="Proteomes" id="UP000228765">
    <property type="component" value="Segment"/>
</dbReference>
<accession>A0A291L9Y5</accession>
<sequence>MNQRQRHTIEQIAARLKKPHAGASVGGPLDSEEVNKAIELLQSKGFEVTSRLYLNTWVIPPLDLMLSDAAHDQKLALDLSRP</sequence>
<name>A0A291L9Y5_9CAUD</name>
<dbReference type="EMBL" id="MF663786">
    <property type="protein sequence ID" value="ATI15695.1"/>
    <property type="molecule type" value="Genomic_DNA"/>
</dbReference>
<evidence type="ECO:0000313" key="1">
    <source>
        <dbReference type="EMBL" id="ATI15695.1"/>
    </source>
</evidence>